<accession>A0ABS0K9H3</accession>
<organism evidence="2 3">
    <name type="scientific">Micromonospora vinacea</name>
    <dbReference type="NCBI Taxonomy" id="709878"/>
    <lineage>
        <taxon>Bacteria</taxon>
        <taxon>Bacillati</taxon>
        <taxon>Actinomycetota</taxon>
        <taxon>Actinomycetes</taxon>
        <taxon>Micromonosporales</taxon>
        <taxon>Micromonosporaceae</taxon>
        <taxon>Micromonospora</taxon>
    </lineage>
</organism>
<name>A0ABS0K9H3_9ACTN</name>
<evidence type="ECO:0000313" key="2">
    <source>
        <dbReference type="EMBL" id="MBG6105274.1"/>
    </source>
</evidence>
<comment type="caution">
    <text evidence="2">The sequence shown here is derived from an EMBL/GenBank/DDBJ whole genome shotgun (WGS) entry which is preliminary data.</text>
</comment>
<feature type="chain" id="PRO_5045086924" evidence="1">
    <location>
        <begin position="29"/>
        <end position="109"/>
    </location>
</feature>
<dbReference type="EMBL" id="JADOTY010000001">
    <property type="protein sequence ID" value="MBG6105274.1"/>
    <property type="molecule type" value="Genomic_DNA"/>
</dbReference>
<keyword evidence="3" id="KW-1185">Reference proteome</keyword>
<feature type="signal peptide" evidence="1">
    <location>
        <begin position="1"/>
        <end position="28"/>
    </location>
</feature>
<evidence type="ECO:0000313" key="3">
    <source>
        <dbReference type="Proteomes" id="UP000631791"/>
    </source>
</evidence>
<evidence type="ECO:0000256" key="1">
    <source>
        <dbReference type="SAM" id="SignalP"/>
    </source>
</evidence>
<keyword evidence="1" id="KW-0732">Signal</keyword>
<protein>
    <submittedName>
        <fullName evidence="2">NADH:ubiquinone oxidoreductase subunit F (NADH-binding)</fullName>
    </submittedName>
</protein>
<gene>
    <name evidence="2" type="ORF">IW249_005688</name>
</gene>
<dbReference type="Proteomes" id="UP000631791">
    <property type="component" value="Unassembled WGS sequence"/>
</dbReference>
<reference evidence="2 3" key="1">
    <citation type="submission" date="2020-11" db="EMBL/GenBank/DDBJ databases">
        <title>Sequencing the genomes of 1000 actinobacteria strains.</title>
        <authorList>
            <person name="Klenk H.-P."/>
        </authorList>
    </citation>
    <scope>NUCLEOTIDE SEQUENCE [LARGE SCALE GENOMIC DNA]</scope>
    <source>
        <strain evidence="2 3">DSM 101695</strain>
    </source>
</reference>
<dbReference type="RefSeq" id="WP_196923591.1">
    <property type="nucleotide sequence ID" value="NZ_JADOTY010000001.1"/>
</dbReference>
<proteinExistence type="predicted"/>
<sequence length="109" mass="11816">MRKEFVRAIQLTLATGALILAPVTAASAAPAADASVAQSAGAGDISIMANQCNLPTSAQPNSRFLRSYTAGQCNICKDDAKWLNANEDEFYYCTYNPSNNKVDQHYRPR</sequence>